<evidence type="ECO:0000256" key="5">
    <source>
        <dbReference type="SAM" id="MobiDB-lite"/>
    </source>
</evidence>
<evidence type="ECO:0000259" key="6">
    <source>
        <dbReference type="PROSITE" id="PS51934"/>
    </source>
</evidence>
<keyword evidence="2" id="KW-0808">Transferase</keyword>
<evidence type="ECO:0000313" key="7">
    <source>
        <dbReference type="EMBL" id="WAR24743.1"/>
    </source>
</evidence>
<proteinExistence type="inferred from homology"/>
<comment type="similarity">
    <text evidence="1">Belongs to the H-rev107 family.</text>
</comment>
<keyword evidence="3" id="KW-0378">Hydrolase</keyword>
<name>A0ABY7FV61_MYAAR</name>
<dbReference type="EMBL" id="CP111024">
    <property type="protein sequence ID" value="WAR24743.1"/>
    <property type="molecule type" value="Genomic_DNA"/>
</dbReference>
<evidence type="ECO:0000256" key="2">
    <source>
        <dbReference type="ARBA" id="ARBA00022679"/>
    </source>
</evidence>
<accession>A0ABY7FV61</accession>
<organism evidence="7 8">
    <name type="scientific">Mya arenaria</name>
    <name type="common">Soft-shell clam</name>
    <dbReference type="NCBI Taxonomy" id="6604"/>
    <lineage>
        <taxon>Eukaryota</taxon>
        <taxon>Metazoa</taxon>
        <taxon>Spiralia</taxon>
        <taxon>Lophotrochozoa</taxon>
        <taxon>Mollusca</taxon>
        <taxon>Bivalvia</taxon>
        <taxon>Autobranchia</taxon>
        <taxon>Heteroconchia</taxon>
        <taxon>Euheterodonta</taxon>
        <taxon>Imparidentia</taxon>
        <taxon>Neoheterodontei</taxon>
        <taxon>Myida</taxon>
        <taxon>Myoidea</taxon>
        <taxon>Myidae</taxon>
        <taxon>Mya</taxon>
    </lineage>
</organism>
<evidence type="ECO:0000256" key="3">
    <source>
        <dbReference type="ARBA" id="ARBA00022801"/>
    </source>
</evidence>
<protein>
    <recommendedName>
        <fullName evidence="6">LRAT domain-containing protein</fullName>
    </recommendedName>
</protein>
<evidence type="ECO:0000313" key="8">
    <source>
        <dbReference type="Proteomes" id="UP001164746"/>
    </source>
</evidence>
<dbReference type="PANTHER" id="PTHR13943:SF77">
    <property type="entry name" value="LRAT DOMAIN-CONTAINING PROTEIN"/>
    <property type="match status" value="1"/>
</dbReference>
<dbReference type="InterPro" id="IPR007053">
    <property type="entry name" value="LRAT_dom"/>
</dbReference>
<evidence type="ECO:0000256" key="4">
    <source>
        <dbReference type="ARBA" id="ARBA00023098"/>
    </source>
</evidence>
<feature type="compositionally biased region" description="Polar residues" evidence="5">
    <location>
        <begin position="24"/>
        <end position="39"/>
    </location>
</feature>
<dbReference type="InterPro" id="IPR051496">
    <property type="entry name" value="H-rev107_PLA/AT"/>
</dbReference>
<gene>
    <name evidence="7" type="ORF">MAR_038412</name>
</gene>
<dbReference type="PROSITE" id="PS51934">
    <property type="entry name" value="LRAT"/>
    <property type="match status" value="1"/>
</dbReference>
<keyword evidence="4" id="KW-0443">Lipid metabolism</keyword>
<dbReference type="Pfam" id="PF04970">
    <property type="entry name" value="LRAT"/>
    <property type="match status" value="2"/>
</dbReference>
<sequence length="392" mass="45451">MRKLFGKRGVYHLNHDNPAFTRPEFTNTLEQRPISMTSIRRNRKRDTGNTRGPVHTDSTGDEVKGSAEFEKCVECIKAVPVISHDEIDVGDHITFSRRMYDHHGIVTEKLGTKKIKIIEATKARAGAGSSFWGKAFIEENLKTLDFVNDRINVVVYQNRVFTKAEVARRAKAYYLKQTETRDFNYNIFKNNCEHFATRCVTDKAFSIQVVKVRMVDFDGISDERMRNEKLFEMKYICGRCYEINKRLLCVSITPIKLVDDVKAGDVIRYLYYKLPHDAVVLETKGACKTSVRLTIVHYADFGFRRFRTIIEETITIRFDGSCRVLQYGPPQYEVFPPEKVVERAKSRIGEKCFVSFSNNSSHFSRWCKLPRKRRQSETDTPDDHSIINSDHL</sequence>
<reference evidence="7" key="1">
    <citation type="submission" date="2022-11" db="EMBL/GenBank/DDBJ databases">
        <title>Centuries of genome instability and evolution in soft-shell clam transmissible cancer (bioRxiv).</title>
        <authorList>
            <person name="Hart S.F.M."/>
            <person name="Yonemitsu M.A."/>
            <person name="Giersch R.M."/>
            <person name="Beal B.F."/>
            <person name="Arriagada G."/>
            <person name="Davis B.W."/>
            <person name="Ostrander E.A."/>
            <person name="Goff S.P."/>
            <person name="Metzger M.J."/>
        </authorList>
    </citation>
    <scope>NUCLEOTIDE SEQUENCE</scope>
    <source>
        <strain evidence="7">MELC-2E11</strain>
        <tissue evidence="7">Siphon/mantle</tissue>
    </source>
</reference>
<dbReference type="Gene3D" id="3.90.1720.10">
    <property type="entry name" value="endopeptidase domain like (from Nostoc punctiforme)"/>
    <property type="match status" value="2"/>
</dbReference>
<dbReference type="PANTHER" id="PTHR13943">
    <property type="entry name" value="HRAS-LIKE SUPPRESSOR - RELATED"/>
    <property type="match status" value="1"/>
</dbReference>
<evidence type="ECO:0000256" key="1">
    <source>
        <dbReference type="ARBA" id="ARBA00007824"/>
    </source>
</evidence>
<keyword evidence="8" id="KW-1185">Reference proteome</keyword>
<feature type="domain" description="LRAT" evidence="6">
    <location>
        <begin position="92"/>
        <end position="208"/>
    </location>
</feature>
<feature type="region of interest" description="Disordered" evidence="5">
    <location>
        <begin position="22"/>
        <end position="62"/>
    </location>
</feature>
<dbReference type="Proteomes" id="UP001164746">
    <property type="component" value="Chromosome 13"/>
</dbReference>